<dbReference type="InterPro" id="IPR051223">
    <property type="entry name" value="Polycystin"/>
</dbReference>
<dbReference type="GO" id="GO:0050982">
    <property type="term" value="P:detection of mechanical stimulus"/>
    <property type="evidence" value="ECO:0007669"/>
    <property type="project" value="TreeGrafter"/>
</dbReference>
<comment type="caution">
    <text evidence="3">The sequence shown here is derived from an EMBL/GenBank/DDBJ whole genome shotgun (WGS) entry which is preliminary data.</text>
</comment>
<proteinExistence type="predicted"/>
<protein>
    <recommendedName>
        <fullName evidence="2">PLAT domain-containing protein</fullName>
    </recommendedName>
</protein>
<dbReference type="Gene3D" id="2.60.60.20">
    <property type="entry name" value="PLAT/LH2 domain"/>
    <property type="match status" value="1"/>
</dbReference>
<dbReference type="SUPFAM" id="SSF49723">
    <property type="entry name" value="Lipase/lipooxygenase domain (PLAT/LH2 domain)"/>
    <property type="match status" value="1"/>
</dbReference>
<comment type="caution">
    <text evidence="1">Lacks conserved residue(s) required for the propagation of feature annotation.</text>
</comment>
<dbReference type="GO" id="GO:0005262">
    <property type="term" value="F:calcium channel activity"/>
    <property type="evidence" value="ECO:0007669"/>
    <property type="project" value="TreeGrafter"/>
</dbReference>
<evidence type="ECO:0000256" key="1">
    <source>
        <dbReference type="PROSITE-ProRule" id="PRU00152"/>
    </source>
</evidence>
<reference evidence="3" key="1">
    <citation type="submission" date="2021-02" db="EMBL/GenBank/DDBJ databases">
        <authorList>
            <person name="Nowell W R."/>
        </authorList>
    </citation>
    <scope>NUCLEOTIDE SEQUENCE</scope>
</reference>
<gene>
    <name evidence="3" type="ORF">KXQ929_LOCUS53050</name>
</gene>
<dbReference type="EMBL" id="CAJOBB010029258">
    <property type="protein sequence ID" value="CAF4435552.1"/>
    <property type="molecule type" value="Genomic_DNA"/>
</dbReference>
<organism evidence="3 4">
    <name type="scientific">Adineta steineri</name>
    <dbReference type="NCBI Taxonomy" id="433720"/>
    <lineage>
        <taxon>Eukaryota</taxon>
        <taxon>Metazoa</taxon>
        <taxon>Spiralia</taxon>
        <taxon>Gnathifera</taxon>
        <taxon>Rotifera</taxon>
        <taxon>Eurotatoria</taxon>
        <taxon>Bdelloidea</taxon>
        <taxon>Adinetida</taxon>
        <taxon>Adinetidae</taxon>
        <taxon>Adineta</taxon>
    </lineage>
</organism>
<dbReference type="PROSITE" id="PS50095">
    <property type="entry name" value="PLAT"/>
    <property type="match status" value="1"/>
</dbReference>
<feature type="domain" description="PLAT" evidence="2">
    <location>
        <begin position="1"/>
        <end position="99"/>
    </location>
</feature>
<dbReference type="InterPro" id="IPR001024">
    <property type="entry name" value="PLAT/LH2_dom"/>
</dbReference>
<name>A0A820RAA4_9BILA</name>
<accession>A0A820RAA4</accession>
<dbReference type="AlphaFoldDB" id="A0A820RAA4"/>
<dbReference type="InterPro" id="IPR036392">
    <property type="entry name" value="PLAT/LH2_dom_sf"/>
</dbReference>
<evidence type="ECO:0000313" key="4">
    <source>
        <dbReference type="Proteomes" id="UP000663868"/>
    </source>
</evidence>
<evidence type="ECO:0000259" key="2">
    <source>
        <dbReference type="PROSITE" id="PS50095"/>
    </source>
</evidence>
<dbReference type="Proteomes" id="UP000663868">
    <property type="component" value="Unassembled WGS sequence"/>
</dbReference>
<feature type="non-terminal residue" evidence="3">
    <location>
        <position position="99"/>
    </location>
</feature>
<evidence type="ECO:0000313" key="3">
    <source>
        <dbReference type="EMBL" id="CAF4435552.1"/>
    </source>
</evidence>
<dbReference type="PANTHER" id="PTHR10877">
    <property type="entry name" value="POLYCYSTIN FAMILY MEMBER"/>
    <property type="match status" value="1"/>
</dbReference>
<feature type="non-terminal residue" evidence="3">
    <location>
        <position position="1"/>
    </location>
</feature>
<dbReference type="PANTHER" id="PTHR10877:SF150">
    <property type="entry name" value="REJ DOMAIN-CONTAINING PROTEIN"/>
    <property type="match status" value="1"/>
</dbReference>
<dbReference type="GO" id="GO:0016020">
    <property type="term" value="C:membrane"/>
    <property type="evidence" value="ECO:0007669"/>
    <property type="project" value="TreeGrafter"/>
</dbReference>
<dbReference type="Pfam" id="PF01477">
    <property type="entry name" value="PLAT"/>
    <property type="match status" value="1"/>
</dbReference>
<sequence>ILLKFDHADSRVYFVLSGENDQTHTRLFSDPHRKIFQRGGINSFIIAVPKSLGLLNYIHIWHDNTGEGSSASWFLKYIIVRDLQTLDKSYFISQQWFAV</sequence>